<reference evidence="1" key="1">
    <citation type="submission" date="2021-01" db="EMBL/GenBank/DDBJ databases">
        <authorList>
            <consortium name="Genoscope - CEA"/>
            <person name="William W."/>
        </authorList>
    </citation>
    <scope>NUCLEOTIDE SEQUENCE</scope>
</reference>
<accession>A0A8S1P8K2</accession>
<gene>
    <name evidence="1" type="ORF">PSON_ATCC_30995.1.T0710204</name>
</gene>
<sequence>MVFRVTFKVLSVIKSIIHCKILIRNSNQVICYKNRLQKRKSRIKLEMILVNKFGKMVLFILESEKKLSQWL</sequence>
<evidence type="ECO:0000313" key="2">
    <source>
        <dbReference type="Proteomes" id="UP000692954"/>
    </source>
</evidence>
<dbReference type="Proteomes" id="UP000692954">
    <property type="component" value="Unassembled WGS sequence"/>
</dbReference>
<dbReference type="AlphaFoldDB" id="A0A8S1P8K2"/>
<comment type="caution">
    <text evidence="1">The sequence shown here is derived from an EMBL/GenBank/DDBJ whole genome shotgun (WGS) entry which is preliminary data.</text>
</comment>
<proteinExistence type="predicted"/>
<organism evidence="1 2">
    <name type="scientific">Paramecium sonneborni</name>
    <dbReference type="NCBI Taxonomy" id="65129"/>
    <lineage>
        <taxon>Eukaryota</taxon>
        <taxon>Sar</taxon>
        <taxon>Alveolata</taxon>
        <taxon>Ciliophora</taxon>
        <taxon>Intramacronucleata</taxon>
        <taxon>Oligohymenophorea</taxon>
        <taxon>Peniculida</taxon>
        <taxon>Parameciidae</taxon>
        <taxon>Paramecium</taxon>
    </lineage>
</organism>
<name>A0A8S1P8K2_9CILI</name>
<keyword evidence="2" id="KW-1185">Reference proteome</keyword>
<dbReference type="EMBL" id="CAJJDN010000071">
    <property type="protein sequence ID" value="CAD8099214.1"/>
    <property type="molecule type" value="Genomic_DNA"/>
</dbReference>
<evidence type="ECO:0000313" key="1">
    <source>
        <dbReference type="EMBL" id="CAD8099214.1"/>
    </source>
</evidence>
<protein>
    <submittedName>
        <fullName evidence="1">Uncharacterized protein</fullName>
    </submittedName>
</protein>